<protein>
    <submittedName>
        <fullName evidence="1">Uncharacterized protein</fullName>
    </submittedName>
</protein>
<accession>A0A812RSV3</accession>
<comment type="caution">
    <text evidence="1">The sequence shown here is derived from an EMBL/GenBank/DDBJ whole genome shotgun (WGS) entry which is preliminary data.</text>
</comment>
<evidence type="ECO:0000313" key="1">
    <source>
        <dbReference type="EMBL" id="CAE7452329.1"/>
    </source>
</evidence>
<keyword evidence="2" id="KW-1185">Reference proteome</keyword>
<proteinExistence type="predicted"/>
<reference evidence="1" key="1">
    <citation type="submission" date="2021-02" db="EMBL/GenBank/DDBJ databases">
        <authorList>
            <person name="Dougan E. K."/>
            <person name="Rhodes N."/>
            <person name="Thang M."/>
            <person name="Chan C."/>
        </authorList>
    </citation>
    <scope>NUCLEOTIDE SEQUENCE</scope>
</reference>
<organism evidence="1 2">
    <name type="scientific">Symbiodinium natans</name>
    <dbReference type="NCBI Taxonomy" id="878477"/>
    <lineage>
        <taxon>Eukaryota</taxon>
        <taxon>Sar</taxon>
        <taxon>Alveolata</taxon>
        <taxon>Dinophyceae</taxon>
        <taxon>Suessiales</taxon>
        <taxon>Symbiodiniaceae</taxon>
        <taxon>Symbiodinium</taxon>
    </lineage>
</organism>
<sequence>MVVPRLVTREEGVVLPEPAEGLLSLTEVKAIPGTLTLARLSGHLPQIARKVFISHHWTWQAVSAGGGVVSRPYACHAGCWARHGQDCGLPNWATGWSVGKKSWCCSHEQLGCPGYHYGGGGGGHTHTVVTTHVVSGGGGGSFGAAYTFHGHPPSAAGSGMMWHWATSGGTGHWVQVHTHGGLAFDCFAGITVQTLSRTSRTGFCGWRLRPILN</sequence>
<gene>
    <name evidence="1" type="ORF">SNAT2548_LOCUS24794</name>
</gene>
<dbReference type="AlphaFoldDB" id="A0A812RSV3"/>
<evidence type="ECO:0000313" key="2">
    <source>
        <dbReference type="Proteomes" id="UP000604046"/>
    </source>
</evidence>
<dbReference type="Proteomes" id="UP000604046">
    <property type="component" value="Unassembled WGS sequence"/>
</dbReference>
<dbReference type="EMBL" id="CAJNDS010002369">
    <property type="protein sequence ID" value="CAE7452329.1"/>
    <property type="molecule type" value="Genomic_DNA"/>
</dbReference>
<name>A0A812RSV3_9DINO</name>